<dbReference type="PANTHER" id="PTHR40045">
    <property type="entry name" value="YCGG FAMILY PROTEIN"/>
    <property type="match status" value="1"/>
</dbReference>
<sequence>MEPSTAEETTANLSTADPPIDRLDVPEWGIELVRDFNDTLLSRETLFPCTFAVAGLNKATLRFGFVESIDDEEAWYPLLTSLSAYLENYRSLGRDTSFIAFFRPHPVERTLDEYRERFWSVLDFLHRHDPEPWPEGVPRDPDDPWWEFGFGGVPMFVVCNTPAHRRRRSRHSGEMLITFQPRWVFEGIEATTRRGQQARKVIRKRLGDFDGMEPSPHLGSYGDPENREWRQYFLPDDDHEGGGRTAERCPFRPSKTAERGE</sequence>
<evidence type="ECO:0000313" key="2">
    <source>
        <dbReference type="EMBL" id="MFC5056955.1"/>
    </source>
</evidence>
<dbReference type="Proteomes" id="UP001595833">
    <property type="component" value="Unassembled WGS sequence"/>
</dbReference>
<feature type="region of interest" description="Disordered" evidence="1">
    <location>
        <begin position="231"/>
        <end position="261"/>
    </location>
</feature>
<dbReference type="RefSeq" id="WP_344039149.1">
    <property type="nucleotide sequence ID" value="NZ_BAAAKE010000014.1"/>
</dbReference>
<proteinExistence type="predicted"/>
<keyword evidence="3" id="KW-1185">Reference proteome</keyword>
<feature type="region of interest" description="Disordered" evidence="1">
    <location>
        <begin position="206"/>
        <end position="225"/>
    </location>
</feature>
<feature type="compositionally biased region" description="Polar residues" evidence="1">
    <location>
        <begin position="1"/>
        <end position="15"/>
    </location>
</feature>
<comment type="caution">
    <text evidence="2">The sequence shown here is derived from an EMBL/GenBank/DDBJ whole genome shotgun (WGS) entry which is preliminary data.</text>
</comment>
<dbReference type="PANTHER" id="PTHR40045:SF1">
    <property type="entry name" value="YQCI_YCGG FAMILY PROTEIN"/>
    <property type="match status" value="1"/>
</dbReference>
<dbReference type="InterPro" id="IPR014988">
    <property type="entry name" value="Uncharacterised_YqcI/YcgG"/>
</dbReference>
<feature type="region of interest" description="Disordered" evidence="1">
    <location>
        <begin position="1"/>
        <end position="20"/>
    </location>
</feature>
<evidence type="ECO:0000256" key="1">
    <source>
        <dbReference type="SAM" id="MobiDB-lite"/>
    </source>
</evidence>
<dbReference type="EMBL" id="JBHSJB010000025">
    <property type="protein sequence ID" value="MFC5056955.1"/>
    <property type="molecule type" value="Genomic_DNA"/>
</dbReference>
<protein>
    <submittedName>
        <fullName evidence="2">YqcI/YcgG family protein</fullName>
    </submittedName>
</protein>
<gene>
    <name evidence="2" type="ORF">ACFPFM_24810</name>
</gene>
<organism evidence="2 3">
    <name type="scientific">Saccharothrix xinjiangensis</name>
    <dbReference type="NCBI Taxonomy" id="204798"/>
    <lineage>
        <taxon>Bacteria</taxon>
        <taxon>Bacillati</taxon>
        <taxon>Actinomycetota</taxon>
        <taxon>Actinomycetes</taxon>
        <taxon>Pseudonocardiales</taxon>
        <taxon>Pseudonocardiaceae</taxon>
        <taxon>Saccharothrix</taxon>
    </lineage>
</organism>
<dbReference type="Pfam" id="PF08892">
    <property type="entry name" value="YqcI_YcgG"/>
    <property type="match status" value="1"/>
</dbReference>
<accession>A0ABV9Y2V5</accession>
<reference evidence="3" key="1">
    <citation type="journal article" date="2019" name="Int. J. Syst. Evol. Microbiol.">
        <title>The Global Catalogue of Microorganisms (GCM) 10K type strain sequencing project: providing services to taxonomists for standard genome sequencing and annotation.</title>
        <authorList>
            <consortium name="The Broad Institute Genomics Platform"/>
            <consortium name="The Broad Institute Genome Sequencing Center for Infectious Disease"/>
            <person name="Wu L."/>
            <person name="Ma J."/>
        </authorList>
    </citation>
    <scope>NUCLEOTIDE SEQUENCE [LARGE SCALE GENOMIC DNA]</scope>
    <source>
        <strain evidence="3">KCTC 12848</strain>
    </source>
</reference>
<feature type="compositionally biased region" description="Basic and acidic residues" evidence="1">
    <location>
        <begin position="240"/>
        <end position="261"/>
    </location>
</feature>
<evidence type="ECO:0000313" key="3">
    <source>
        <dbReference type="Proteomes" id="UP001595833"/>
    </source>
</evidence>
<name>A0ABV9Y2V5_9PSEU</name>